<comment type="pathway">
    <text evidence="2">Amino-acid biosynthesis; L-threonine biosynthesis; L-threonine from L-aspartate: step 5/5.</text>
</comment>
<dbReference type="Proteomes" id="UP000664169">
    <property type="component" value="Unassembled WGS sequence"/>
</dbReference>
<dbReference type="AlphaFoldDB" id="A0A8H3IH37"/>
<proteinExistence type="inferred from homology"/>
<gene>
    <name evidence="12" type="ORF">GOMPHAMPRED_004504</name>
</gene>
<dbReference type="InterPro" id="IPR001926">
    <property type="entry name" value="TrpB-like_PALP"/>
</dbReference>
<dbReference type="SUPFAM" id="SSF53686">
    <property type="entry name" value="Tryptophan synthase beta subunit-like PLP-dependent enzymes"/>
    <property type="match status" value="1"/>
</dbReference>
<comment type="similarity">
    <text evidence="3">Belongs to the threonine synthase family.</text>
</comment>
<dbReference type="NCBIfam" id="TIGR00260">
    <property type="entry name" value="thrC"/>
    <property type="match status" value="1"/>
</dbReference>
<evidence type="ECO:0000256" key="3">
    <source>
        <dbReference type="ARBA" id="ARBA00005517"/>
    </source>
</evidence>
<dbReference type="Gene3D" id="3.90.1380.10">
    <property type="entry name" value="Threonine synthase, N-terminal domain"/>
    <property type="match status" value="1"/>
</dbReference>
<dbReference type="InterPro" id="IPR000634">
    <property type="entry name" value="Ser/Thr_deHydtase_PyrdxlP-BS"/>
</dbReference>
<dbReference type="GO" id="GO:0004795">
    <property type="term" value="F:threonine synthase activity"/>
    <property type="evidence" value="ECO:0007669"/>
    <property type="project" value="UniProtKB-EC"/>
</dbReference>
<evidence type="ECO:0000256" key="6">
    <source>
        <dbReference type="ARBA" id="ARBA00022697"/>
    </source>
</evidence>
<evidence type="ECO:0000256" key="8">
    <source>
        <dbReference type="ARBA" id="ARBA00023239"/>
    </source>
</evidence>
<dbReference type="InterPro" id="IPR037158">
    <property type="entry name" value="Thr_synth_N_sf"/>
</dbReference>
<reference evidence="12" key="1">
    <citation type="submission" date="2021-03" db="EMBL/GenBank/DDBJ databases">
        <authorList>
            <person name="Tagirdzhanova G."/>
        </authorList>
    </citation>
    <scope>NUCLEOTIDE SEQUENCE</scope>
</reference>
<evidence type="ECO:0000313" key="13">
    <source>
        <dbReference type="Proteomes" id="UP000664169"/>
    </source>
</evidence>
<dbReference type="PANTHER" id="PTHR42690">
    <property type="entry name" value="THREONINE SYNTHASE FAMILY MEMBER"/>
    <property type="match status" value="1"/>
</dbReference>
<dbReference type="InterPro" id="IPR004450">
    <property type="entry name" value="Thr_synthase-like"/>
</dbReference>
<dbReference type="FunFam" id="3.40.50.1100:FF:000024">
    <property type="entry name" value="Probable threonine synthase"/>
    <property type="match status" value="1"/>
</dbReference>
<keyword evidence="7 9" id="KW-0663">Pyridoxal phosphate</keyword>
<evidence type="ECO:0000256" key="4">
    <source>
        <dbReference type="ARBA" id="ARBA00013028"/>
    </source>
</evidence>
<dbReference type="PANTHER" id="PTHR42690:SF1">
    <property type="entry name" value="THREONINE SYNTHASE-LIKE 2"/>
    <property type="match status" value="1"/>
</dbReference>
<dbReference type="UniPathway" id="UPA00050">
    <property type="reaction ID" value="UER00065"/>
</dbReference>
<evidence type="ECO:0000313" key="12">
    <source>
        <dbReference type="EMBL" id="CAF9927817.1"/>
    </source>
</evidence>
<feature type="modified residue" description="N6-(pyridoxal phosphate)lysine" evidence="9">
    <location>
        <position position="121"/>
    </location>
</feature>
<dbReference type="FunFam" id="3.90.1380.10:FF:000003">
    <property type="entry name" value="THR4p Threonine synthase"/>
    <property type="match status" value="1"/>
</dbReference>
<keyword evidence="13" id="KW-1185">Reference proteome</keyword>
<evidence type="ECO:0000256" key="5">
    <source>
        <dbReference type="ARBA" id="ARBA00022605"/>
    </source>
</evidence>
<evidence type="ECO:0000256" key="9">
    <source>
        <dbReference type="PIRSR" id="PIRSR604450-51"/>
    </source>
</evidence>
<dbReference type="PROSITE" id="PS00165">
    <property type="entry name" value="DEHYDRATASE_SER_THR"/>
    <property type="match status" value="1"/>
</dbReference>
<evidence type="ECO:0000259" key="10">
    <source>
        <dbReference type="Pfam" id="PF00291"/>
    </source>
</evidence>
<sequence length="548" mass="60739">MTATASQRYLSTRGGSSGLSFEEVVLKGLANDGGLFIPEEIPSLPSDWRETWNTLEFSELAHRILSLYISLEEIPSDHLREILQRSYSTFREVNVTPLHTLDATQNLHLLELFHGPTFAFKDVALQFLGNLFEYFLVRRNDCKEGSQRHHLTVVGATSGDTGSAAIYGLRGKKDVSVFILHPAGRVSPIQEAQMTTVLDSNVHNLAVEGTFDDCQDMVKALFADEDINKTHKLGAVNSINWARILAQITYYFHAYFDLIRLPTFDPEKSKLRFVVPTGNFGDILAGYFAKRMGLPVDRLYIATNENDILDRFFQNGLYEKQTPNPTEPTIGLQIDGAKADPSGVRETLSPAMDILVSSNFERLLFMLSSLTKTSNKRQSDVDAAADVKKWQADLKSSGSFSVPDIVLTLAKETFSSGRVSDPETLATIKTFHSPPAATPGLEPYVLDPHSAVGIAVALRSMTEPDGQPPITHTISLATAHPAKFAGAVRLALQDVEGFDFDKDVLPTEFVGLEKKERRVRFVGAHEGLQGMRRIIREEVENEKVVENV</sequence>
<dbReference type="OrthoDB" id="5203861at2759"/>
<evidence type="ECO:0000259" key="11">
    <source>
        <dbReference type="Pfam" id="PF14821"/>
    </source>
</evidence>
<dbReference type="EMBL" id="CAJPDQ010000028">
    <property type="protein sequence ID" value="CAF9927817.1"/>
    <property type="molecule type" value="Genomic_DNA"/>
</dbReference>
<dbReference type="CDD" id="cd01560">
    <property type="entry name" value="Thr-synth_2"/>
    <property type="match status" value="1"/>
</dbReference>
<accession>A0A8H3IH37</accession>
<comment type="cofactor">
    <cofactor evidence="1 9">
        <name>pyridoxal 5'-phosphate</name>
        <dbReference type="ChEBI" id="CHEBI:597326"/>
    </cofactor>
</comment>
<evidence type="ECO:0000256" key="1">
    <source>
        <dbReference type="ARBA" id="ARBA00001933"/>
    </source>
</evidence>
<feature type="domain" description="Threonine synthase N-terminal" evidence="11">
    <location>
        <begin position="8"/>
        <end position="87"/>
    </location>
</feature>
<dbReference type="Gene3D" id="3.40.50.1100">
    <property type="match status" value="2"/>
</dbReference>
<dbReference type="Pfam" id="PF14821">
    <property type="entry name" value="Thr_synth_N"/>
    <property type="match status" value="1"/>
</dbReference>
<keyword evidence="6" id="KW-0791">Threonine biosynthesis</keyword>
<dbReference type="Pfam" id="PF24857">
    <property type="entry name" value="THR4_C"/>
    <property type="match status" value="1"/>
</dbReference>
<dbReference type="InterPro" id="IPR029144">
    <property type="entry name" value="Thr_synth_N"/>
</dbReference>
<organism evidence="12 13">
    <name type="scientific">Gomphillus americanus</name>
    <dbReference type="NCBI Taxonomy" id="1940652"/>
    <lineage>
        <taxon>Eukaryota</taxon>
        <taxon>Fungi</taxon>
        <taxon>Dikarya</taxon>
        <taxon>Ascomycota</taxon>
        <taxon>Pezizomycotina</taxon>
        <taxon>Lecanoromycetes</taxon>
        <taxon>OSLEUM clade</taxon>
        <taxon>Ostropomycetidae</taxon>
        <taxon>Ostropales</taxon>
        <taxon>Graphidaceae</taxon>
        <taxon>Gomphilloideae</taxon>
        <taxon>Gomphillus</taxon>
    </lineage>
</organism>
<dbReference type="GO" id="GO:0009088">
    <property type="term" value="P:threonine biosynthetic process"/>
    <property type="evidence" value="ECO:0007669"/>
    <property type="project" value="UniProtKB-UniPathway"/>
</dbReference>
<evidence type="ECO:0000256" key="7">
    <source>
        <dbReference type="ARBA" id="ARBA00022898"/>
    </source>
</evidence>
<dbReference type="InterPro" id="IPR036052">
    <property type="entry name" value="TrpB-like_PALP_sf"/>
</dbReference>
<protein>
    <recommendedName>
        <fullName evidence="4">threonine synthase</fullName>
        <ecNumber evidence="4">4.2.3.1</ecNumber>
    </recommendedName>
</protein>
<dbReference type="InterPro" id="IPR051166">
    <property type="entry name" value="Threonine_Synthase"/>
</dbReference>
<dbReference type="Pfam" id="PF00291">
    <property type="entry name" value="PALP"/>
    <property type="match status" value="1"/>
</dbReference>
<comment type="caution">
    <text evidence="12">The sequence shown here is derived from an EMBL/GenBank/DDBJ whole genome shotgun (WGS) entry which is preliminary data.</text>
</comment>
<name>A0A8H3IH37_9LECA</name>
<keyword evidence="5" id="KW-0028">Amino-acid biosynthesis</keyword>
<feature type="domain" description="Tryptophan synthase beta chain-like PALP" evidence="10">
    <location>
        <begin position="93"/>
        <end position="327"/>
    </location>
</feature>
<dbReference type="GO" id="GO:0030170">
    <property type="term" value="F:pyridoxal phosphate binding"/>
    <property type="evidence" value="ECO:0007669"/>
    <property type="project" value="InterPro"/>
</dbReference>
<keyword evidence="8" id="KW-0456">Lyase</keyword>
<evidence type="ECO:0000256" key="2">
    <source>
        <dbReference type="ARBA" id="ARBA00004979"/>
    </source>
</evidence>
<dbReference type="EC" id="4.2.3.1" evidence="4"/>